<keyword evidence="4" id="KW-1185">Reference proteome</keyword>
<dbReference type="EMBL" id="ML986578">
    <property type="protein sequence ID" value="KAF2271017.1"/>
    <property type="molecule type" value="Genomic_DNA"/>
</dbReference>
<sequence length="380" mass="42790">MTIASSDDNSPPDCSNKKRKGGILNVYAPHSASPRRWLGPTSIPEDKDYPGQNGLSSRIDKFRASSAVVAKTIHGMGISAFKQSYRNNKAGIVDPGAKDKPSSNSDITRSSPSNSSAMFARALNGTAQPEGIVCKASKIQYMPKEYTATTVLTPPNNVLGNWIPLDSELTRLWKDNQTTSPFLKLPAEVRNRIYEYLYGGKTIAVGFDTYKTIGYEFDGTTAISTIPVFTYYRMVFNRRCNPLDPASYPHLPHCDFDIFIVLSLVCRQLYHETVILPYKLNRWVFDCHNTMFNFLFMERKLCRQYRKAVAEIVVREELPGDNLVQILPGLKKVLLVQGRSRFNDGYRKPGWYRVQEGAWGNRKLVFVIASFGRGLRSSDA</sequence>
<feature type="region of interest" description="Disordered" evidence="1">
    <location>
        <begin position="91"/>
        <end position="115"/>
    </location>
</feature>
<reference evidence="4" key="1">
    <citation type="journal article" date="2020" name="Stud. Mycol.">
        <title>101 Dothideomycetes genomes: A test case for predicting lifestyles and emergence of pathogens.</title>
        <authorList>
            <person name="Haridas S."/>
            <person name="Albert R."/>
            <person name="Binder M."/>
            <person name="Bloem J."/>
            <person name="LaButti K."/>
            <person name="Salamov A."/>
            <person name="Andreopoulos B."/>
            <person name="Baker S."/>
            <person name="Barry K."/>
            <person name="Bills G."/>
            <person name="Bluhm B."/>
            <person name="Cannon C."/>
            <person name="Castanera R."/>
            <person name="Culley D."/>
            <person name="Daum C."/>
            <person name="Ezra D."/>
            <person name="Gonzalez J."/>
            <person name="Henrissat B."/>
            <person name="Kuo A."/>
            <person name="Liang C."/>
            <person name="Lipzen A."/>
            <person name="Lutzoni F."/>
            <person name="Magnuson J."/>
            <person name="Mondo S."/>
            <person name="Nolan M."/>
            <person name="Ohm R."/>
            <person name="Pangilinan J."/>
            <person name="Park H.-J."/>
            <person name="Ramirez L."/>
            <person name="Alfaro M."/>
            <person name="Sun H."/>
            <person name="Tritt A."/>
            <person name="Yoshinaga Y."/>
            <person name="Zwiers L.-H."/>
            <person name="Turgeon B."/>
            <person name="Goodwin S."/>
            <person name="Spatafora J."/>
            <person name="Crous P."/>
            <person name="Grigoriev I."/>
        </authorList>
    </citation>
    <scope>NUCLEOTIDE SEQUENCE [LARGE SCALE GENOMIC DNA]</scope>
    <source>
        <strain evidence="4">CBS 304.66</strain>
    </source>
</reference>
<evidence type="ECO:0000259" key="2">
    <source>
        <dbReference type="Pfam" id="PF24864"/>
    </source>
</evidence>
<comment type="caution">
    <text evidence="3">The sequence shown here is derived from an EMBL/GenBank/DDBJ whole genome shotgun (WGS) entry which is preliminary data.</text>
</comment>
<accession>A0A9P4ND01</accession>
<dbReference type="OrthoDB" id="5413827at2759"/>
<feature type="domain" description="DUF7730" evidence="2">
    <location>
        <begin position="176"/>
        <end position="320"/>
    </location>
</feature>
<feature type="compositionally biased region" description="Low complexity" evidence="1">
    <location>
        <begin position="1"/>
        <end position="14"/>
    </location>
</feature>
<dbReference type="InterPro" id="IPR056632">
    <property type="entry name" value="DUF7730"/>
</dbReference>
<dbReference type="PANTHER" id="PTHR38790">
    <property type="entry name" value="2EXR DOMAIN-CONTAINING PROTEIN-RELATED"/>
    <property type="match status" value="1"/>
</dbReference>
<gene>
    <name evidence="3" type="ORF">CC78DRAFT_588859</name>
</gene>
<dbReference type="AlphaFoldDB" id="A0A9P4ND01"/>
<evidence type="ECO:0000256" key="1">
    <source>
        <dbReference type="SAM" id="MobiDB-lite"/>
    </source>
</evidence>
<feature type="region of interest" description="Disordered" evidence="1">
    <location>
        <begin position="1"/>
        <end position="57"/>
    </location>
</feature>
<dbReference type="Pfam" id="PF24864">
    <property type="entry name" value="DUF7730"/>
    <property type="match status" value="1"/>
</dbReference>
<protein>
    <recommendedName>
        <fullName evidence="2">DUF7730 domain-containing protein</fullName>
    </recommendedName>
</protein>
<evidence type="ECO:0000313" key="4">
    <source>
        <dbReference type="Proteomes" id="UP000800093"/>
    </source>
</evidence>
<organism evidence="3 4">
    <name type="scientific">Lojkania enalia</name>
    <dbReference type="NCBI Taxonomy" id="147567"/>
    <lineage>
        <taxon>Eukaryota</taxon>
        <taxon>Fungi</taxon>
        <taxon>Dikarya</taxon>
        <taxon>Ascomycota</taxon>
        <taxon>Pezizomycotina</taxon>
        <taxon>Dothideomycetes</taxon>
        <taxon>Pleosporomycetidae</taxon>
        <taxon>Pleosporales</taxon>
        <taxon>Pleosporales incertae sedis</taxon>
        <taxon>Lojkania</taxon>
    </lineage>
</organism>
<feature type="compositionally biased region" description="Polar residues" evidence="1">
    <location>
        <begin position="102"/>
        <end position="115"/>
    </location>
</feature>
<proteinExistence type="predicted"/>
<dbReference type="Proteomes" id="UP000800093">
    <property type="component" value="Unassembled WGS sequence"/>
</dbReference>
<name>A0A9P4ND01_9PLEO</name>
<evidence type="ECO:0000313" key="3">
    <source>
        <dbReference type="EMBL" id="KAF2271017.1"/>
    </source>
</evidence>
<dbReference type="PANTHER" id="PTHR38790:SF4">
    <property type="entry name" value="2EXR DOMAIN-CONTAINING PROTEIN"/>
    <property type="match status" value="1"/>
</dbReference>